<feature type="compositionally biased region" description="Basic and acidic residues" evidence="1">
    <location>
        <begin position="92"/>
        <end position="102"/>
    </location>
</feature>
<name>A0AAW2EG73_9HYME</name>
<sequence length="252" mass="28437">MRDAGKSRGRRKSWPFARGLEPSIEIARKRKRGTRSRKQVFATISPRRDKNNLQSDFPHATFSHNSGNLAREKTRHSRSNGATGKLKPRFTRAGEKLGKPESRGLAVTPYSHRGDRFSFRYKRDLRRPQSRGGKVNKRRREGRRDPEQTSGTTNGETVERDHRNPSIESAGSPQMQLNRTCRREVHLTVLLVSFVSLPLPPGFLRERCRAITMVRSRGGGGREVAPYALQGEVKRFGKKGGGNLLSSAHFSP</sequence>
<feature type="compositionally biased region" description="Basic residues" evidence="1">
    <location>
        <begin position="123"/>
        <end position="141"/>
    </location>
</feature>
<feature type="compositionally biased region" description="Basic residues" evidence="1">
    <location>
        <begin position="28"/>
        <end position="38"/>
    </location>
</feature>
<feature type="compositionally biased region" description="Polar residues" evidence="1">
    <location>
        <begin position="166"/>
        <end position="177"/>
    </location>
</feature>
<reference evidence="2 3" key="1">
    <citation type="submission" date="2023-03" db="EMBL/GenBank/DDBJ databases">
        <title>High recombination rates correlate with genetic variation in Cardiocondyla obscurior ants.</title>
        <authorList>
            <person name="Errbii M."/>
        </authorList>
    </citation>
    <scope>NUCLEOTIDE SEQUENCE [LARGE SCALE GENOMIC DNA]</scope>
    <source>
        <strain evidence="2">Alpha-2009</strain>
        <tissue evidence="2">Whole body</tissue>
    </source>
</reference>
<comment type="caution">
    <text evidence="2">The sequence shown here is derived from an EMBL/GenBank/DDBJ whole genome shotgun (WGS) entry which is preliminary data.</text>
</comment>
<protein>
    <submittedName>
        <fullName evidence="2">Uncharacterized protein</fullName>
    </submittedName>
</protein>
<dbReference type="AlphaFoldDB" id="A0AAW2EG73"/>
<evidence type="ECO:0000256" key="1">
    <source>
        <dbReference type="SAM" id="MobiDB-lite"/>
    </source>
</evidence>
<proteinExistence type="predicted"/>
<evidence type="ECO:0000313" key="2">
    <source>
        <dbReference type="EMBL" id="KAL0101945.1"/>
    </source>
</evidence>
<gene>
    <name evidence="2" type="ORF">PUN28_018477</name>
</gene>
<keyword evidence="3" id="KW-1185">Reference proteome</keyword>
<feature type="region of interest" description="Disordered" evidence="1">
    <location>
        <begin position="1"/>
        <end position="177"/>
    </location>
</feature>
<organism evidence="2 3">
    <name type="scientific">Cardiocondyla obscurior</name>
    <dbReference type="NCBI Taxonomy" id="286306"/>
    <lineage>
        <taxon>Eukaryota</taxon>
        <taxon>Metazoa</taxon>
        <taxon>Ecdysozoa</taxon>
        <taxon>Arthropoda</taxon>
        <taxon>Hexapoda</taxon>
        <taxon>Insecta</taxon>
        <taxon>Pterygota</taxon>
        <taxon>Neoptera</taxon>
        <taxon>Endopterygota</taxon>
        <taxon>Hymenoptera</taxon>
        <taxon>Apocrita</taxon>
        <taxon>Aculeata</taxon>
        <taxon>Formicoidea</taxon>
        <taxon>Formicidae</taxon>
        <taxon>Myrmicinae</taxon>
        <taxon>Cardiocondyla</taxon>
    </lineage>
</organism>
<dbReference type="EMBL" id="JADYXP020000023">
    <property type="protein sequence ID" value="KAL0101945.1"/>
    <property type="molecule type" value="Genomic_DNA"/>
</dbReference>
<accession>A0AAW2EG73</accession>
<feature type="compositionally biased region" description="Basic and acidic residues" evidence="1">
    <location>
        <begin position="112"/>
        <end position="122"/>
    </location>
</feature>
<evidence type="ECO:0000313" key="3">
    <source>
        <dbReference type="Proteomes" id="UP001430953"/>
    </source>
</evidence>
<dbReference type="Proteomes" id="UP001430953">
    <property type="component" value="Unassembled WGS sequence"/>
</dbReference>